<dbReference type="SUPFAM" id="SSF55347">
    <property type="entry name" value="Glyceraldehyde-3-phosphate dehydrogenase-like, C-terminal domain"/>
    <property type="match status" value="1"/>
</dbReference>
<comment type="catalytic activity">
    <reaction evidence="26">
        <text>L-homoserine + NADP(+) = L-aspartate 4-semialdehyde + NADPH + H(+)</text>
        <dbReference type="Rhea" id="RHEA:15761"/>
        <dbReference type="ChEBI" id="CHEBI:15378"/>
        <dbReference type="ChEBI" id="CHEBI:57476"/>
        <dbReference type="ChEBI" id="CHEBI:57783"/>
        <dbReference type="ChEBI" id="CHEBI:58349"/>
        <dbReference type="ChEBI" id="CHEBI:537519"/>
        <dbReference type="EC" id="1.1.1.3"/>
    </reaction>
    <physiologicalReaction direction="right-to-left" evidence="26">
        <dbReference type="Rhea" id="RHEA:15763"/>
    </physiologicalReaction>
</comment>
<evidence type="ECO:0000256" key="19">
    <source>
        <dbReference type="ARBA" id="ARBA00023027"/>
    </source>
</evidence>
<dbReference type="SUPFAM" id="SSF51735">
    <property type="entry name" value="NAD(P)-binding Rossmann-fold domains"/>
    <property type="match status" value="1"/>
</dbReference>
<evidence type="ECO:0000256" key="22">
    <source>
        <dbReference type="ARBA" id="ARBA00023167"/>
    </source>
</evidence>
<comment type="pathway">
    <text evidence="6">Amino-acid biosynthesis; L-threonine biosynthesis; L-threonine from L-aspartate: step 1/5.</text>
</comment>
<feature type="domain" description="ACT" evidence="28">
    <location>
        <begin position="320"/>
        <end position="392"/>
    </location>
</feature>
<comment type="function">
    <text evidence="24">Bifunctional aspartate kinase and homoserine dehydrogenase that catalyzes the first and the third steps toward the synthesis of lysine, methionine and threonine from aspartate.</text>
</comment>
<dbReference type="Gene3D" id="3.40.1160.10">
    <property type="entry name" value="Acetylglutamate kinase-like"/>
    <property type="match status" value="1"/>
</dbReference>
<dbReference type="Proteomes" id="UP000268094">
    <property type="component" value="Unassembled WGS sequence"/>
</dbReference>
<evidence type="ECO:0000256" key="20">
    <source>
        <dbReference type="ARBA" id="ARBA00023053"/>
    </source>
</evidence>
<keyword evidence="10" id="KW-0028">Amino-acid biosynthesis</keyword>
<keyword evidence="15 29" id="KW-0418">Kinase</keyword>
<dbReference type="SUPFAM" id="SSF55021">
    <property type="entry name" value="ACT-like"/>
    <property type="match status" value="2"/>
</dbReference>
<keyword evidence="23" id="KW-0511">Multifunctional enzyme</keyword>
<dbReference type="Gene3D" id="3.40.50.720">
    <property type="entry name" value="NAD(P)-binding Rossmann-like Domain"/>
    <property type="match status" value="1"/>
</dbReference>
<keyword evidence="22" id="KW-0486">Methionine biosynthesis</keyword>
<evidence type="ECO:0000256" key="15">
    <source>
        <dbReference type="ARBA" id="ARBA00022777"/>
    </source>
</evidence>
<comment type="catalytic activity">
    <reaction evidence="27">
        <text>L-homoserine + NAD(+) = L-aspartate 4-semialdehyde + NADH + H(+)</text>
        <dbReference type="Rhea" id="RHEA:15757"/>
        <dbReference type="ChEBI" id="CHEBI:15378"/>
        <dbReference type="ChEBI" id="CHEBI:57476"/>
        <dbReference type="ChEBI" id="CHEBI:57540"/>
        <dbReference type="ChEBI" id="CHEBI:57945"/>
        <dbReference type="ChEBI" id="CHEBI:537519"/>
        <dbReference type="EC" id="1.1.1.3"/>
    </reaction>
    <physiologicalReaction direction="right-to-left" evidence="27">
        <dbReference type="Rhea" id="RHEA:15759"/>
    </physiologicalReaction>
</comment>
<comment type="subunit">
    <text evidence="9">Homotetramer.</text>
</comment>
<evidence type="ECO:0000256" key="24">
    <source>
        <dbReference type="ARBA" id="ARBA00044938"/>
    </source>
</evidence>
<evidence type="ECO:0000313" key="30">
    <source>
        <dbReference type="Proteomes" id="UP000268094"/>
    </source>
</evidence>
<keyword evidence="18 29" id="KW-0560">Oxidoreductase</keyword>
<dbReference type="RefSeq" id="WP_120542254.1">
    <property type="nucleotide sequence ID" value="NZ_RAVZ01000135.1"/>
</dbReference>
<dbReference type="GO" id="GO:0005524">
    <property type="term" value="F:ATP binding"/>
    <property type="evidence" value="ECO:0007669"/>
    <property type="project" value="UniProtKB-KW"/>
</dbReference>
<dbReference type="InterPro" id="IPR036393">
    <property type="entry name" value="AceGlu_kinase-like_sf"/>
</dbReference>
<dbReference type="GO" id="GO:0046872">
    <property type="term" value="F:metal ion binding"/>
    <property type="evidence" value="ECO:0007669"/>
    <property type="project" value="UniProtKB-KW"/>
</dbReference>
<dbReference type="PROSITE" id="PS00324">
    <property type="entry name" value="ASPARTOKINASE"/>
    <property type="match status" value="1"/>
</dbReference>
<dbReference type="Pfam" id="PF00696">
    <property type="entry name" value="AA_kinase"/>
    <property type="match status" value="1"/>
</dbReference>
<comment type="cofactor">
    <cofactor evidence="1">
        <name>a metal cation</name>
        <dbReference type="ChEBI" id="CHEBI:25213"/>
    </cofactor>
</comment>
<dbReference type="AlphaFoldDB" id="A0A3A8IZM2"/>
<evidence type="ECO:0000256" key="16">
    <source>
        <dbReference type="ARBA" id="ARBA00022840"/>
    </source>
</evidence>
<evidence type="ECO:0000256" key="14">
    <source>
        <dbReference type="ARBA" id="ARBA00022741"/>
    </source>
</evidence>
<evidence type="ECO:0000256" key="17">
    <source>
        <dbReference type="ARBA" id="ARBA00022857"/>
    </source>
</evidence>
<dbReference type="CDD" id="cd04921">
    <property type="entry name" value="ACT_AKi-HSDH-ThrA-like_1"/>
    <property type="match status" value="1"/>
</dbReference>
<evidence type="ECO:0000256" key="23">
    <source>
        <dbReference type="ARBA" id="ARBA00023268"/>
    </source>
</evidence>
<evidence type="ECO:0000256" key="7">
    <source>
        <dbReference type="ARBA" id="ARBA00007952"/>
    </source>
</evidence>
<evidence type="ECO:0000256" key="4">
    <source>
        <dbReference type="ARBA" id="ARBA00005056"/>
    </source>
</evidence>
<protein>
    <submittedName>
        <fullName evidence="29">Bifunctional aspartate kinase/homoserine dehydrogenase I</fullName>
        <ecNumber evidence="29">1.1.1.3</ecNumber>
        <ecNumber evidence="29">2.7.2.4</ecNumber>
    </submittedName>
</protein>
<dbReference type="EC" id="1.1.1.3" evidence="29"/>
<keyword evidence="17" id="KW-0521">NADP</keyword>
<dbReference type="InterPro" id="IPR002912">
    <property type="entry name" value="ACT_dom"/>
</dbReference>
<accession>A0A3A8IZM2</accession>
<dbReference type="GO" id="GO:0009086">
    <property type="term" value="P:methionine biosynthetic process"/>
    <property type="evidence" value="ECO:0007669"/>
    <property type="project" value="UniProtKB-KW"/>
</dbReference>
<feature type="domain" description="ACT" evidence="28">
    <location>
        <begin position="401"/>
        <end position="473"/>
    </location>
</feature>
<dbReference type="NCBIfam" id="TIGR00657">
    <property type="entry name" value="asp_kinases"/>
    <property type="match status" value="1"/>
</dbReference>
<dbReference type="PIRSF" id="PIRSF000727">
    <property type="entry name" value="ThrA"/>
    <property type="match status" value="1"/>
</dbReference>
<evidence type="ECO:0000256" key="18">
    <source>
        <dbReference type="ARBA" id="ARBA00023002"/>
    </source>
</evidence>
<organism evidence="29 30">
    <name type="scientific">Corallococcus terminator</name>
    <dbReference type="NCBI Taxonomy" id="2316733"/>
    <lineage>
        <taxon>Bacteria</taxon>
        <taxon>Pseudomonadati</taxon>
        <taxon>Myxococcota</taxon>
        <taxon>Myxococcia</taxon>
        <taxon>Myxococcales</taxon>
        <taxon>Cystobacterineae</taxon>
        <taxon>Myxococcaceae</taxon>
        <taxon>Corallococcus</taxon>
    </lineage>
</organism>
<dbReference type="OrthoDB" id="9799110at2"/>
<evidence type="ECO:0000256" key="3">
    <source>
        <dbReference type="ARBA" id="ARBA00004986"/>
    </source>
</evidence>
<dbReference type="PROSITE" id="PS51671">
    <property type="entry name" value="ACT"/>
    <property type="match status" value="2"/>
</dbReference>
<keyword evidence="13" id="KW-0479">Metal-binding</keyword>
<dbReference type="CDD" id="cd04243">
    <property type="entry name" value="AAK_AK-HSDH-like"/>
    <property type="match status" value="1"/>
</dbReference>
<dbReference type="GO" id="GO:0009088">
    <property type="term" value="P:threonine biosynthetic process"/>
    <property type="evidence" value="ECO:0007669"/>
    <property type="project" value="UniProtKB-UniPathway"/>
</dbReference>
<dbReference type="CDD" id="cd04922">
    <property type="entry name" value="ACT_AKi-HSDH-ThrA_2"/>
    <property type="match status" value="1"/>
</dbReference>
<keyword evidence="21" id="KW-0457">Lysine biosynthesis</keyword>
<dbReference type="UniPathway" id="UPA00051">
    <property type="reaction ID" value="UER00462"/>
</dbReference>
<dbReference type="InterPro" id="IPR001048">
    <property type="entry name" value="Asp/Glu/Uridylate_kinase"/>
</dbReference>
<evidence type="ECO:0000256" key="1">
    <source>
        <dbReference type="ARBA" id="ARBA00001920"/>
    </source>
</evidence>
<evidence type="ECO:0000256" key="5">
    <source>
        <dbReference type="ARBA" id="ARBA00005062"/>
    </source>
</evidence>
<dbReference type="GO" id="GO:0009089">
    <property type="term" value="P:lysine biosynthetic process via diaminopimelate"/>
    <property type="evidence" value="ECO:0007669"/>
    <property type="project" value="UniProtKB-UniPathway"/>
</dbReference>
<dbReference type="Pfam" id="PF22468">
    <property type="entry name" value="ACT_9"/>
    <property type="match status" value="2"/>
</dbReference>
<comment type="pathway">
    <text evidence="5">Amino-acid biosynthesis; L-methionine biosynthesis via de novo pathway; L-homoserine from L-aspartate: step 3/3.</text>
</comment>
<keyword evidence="16" id="KW-0067">ATP-binding</keyword>
<dbReference type="InterPro" id="IPR054352">
    <property type="entry name" value="ACT_Aspartokinase"/>
</dbReference>
<dbReference type="UniPathway" id="UPA00034">
    <property type="reaction ID" value="UER00015"/>
</dbReference>
<dbReference type="PANTHER" id="PTHR43070">
    <property type="match status" value="1"/>
</dbReference>
<keyword evidence="19" id="KW-0520">NAD</keyword>
<dbReference type="GO" id="GO:0009090">
    <property type="term" value="P:homoserine biosynthetic process"/>
    <property type="evidence" value="ECO:0007669"/>
    <property type="project" value="UniProtKB-ARBA"/>
</dbReference>
<dbReference type="Gene3D" id="3.30.2130.10">
    <property type="entry name" value="VC0802-like"/>
    <property type="match status" value="1"/>
</dbReference>
<evidence type="ECO:0000256" key="27">
    <source>
        <dbReference type="ARBA" id="ARBA00049031"/>
    </source>
</evidence>
<dbReference type="SUPFAM" id="SSF53633">
    <property type="entry name" value="Carbamate kinase-like"/>
    <property type="match status" value="1"/>
</dbReference>
<keyword evidence="12" id="KW-0791">Threonine biosynthesis</keyword>
<dbReference type="InterPro" id="IPR049638">
    <property type="entry name" value="AK-HD"/>
</dbReference>
<evidence type="ECO:0000256" key="26">
    <source>
        <dbReference type="ARBA" id="ARBA00048841"/>
    </source>
</evidence>
<evidence type="ECO:0000313" key="29">
    <source>
        <dbReference type="EMBL" id="RKG85354.1"/>
    </source>
</evidence>
<gene>
    <name evidence="29" type="ORF">D7V88_20040</name>
</gene>
<dbReference type="PROSITE" id="PS01042">
    <property type="entry name" value="HOMOSER_DHGENASE"/>
    <property type="match status" value="1"/>
</dbReference>
<evidence type="ECO:0000256" key="13">
    <source>
        <dbReference type="ARBA" id="ARBA00022723"/>
    </source>
</evidence>
<proteinExistence type="inferred from homology"/>
<dbReference type="InterPro" id="IPR001342">
    <property type="entry name" value="HDH_cat"/>
</dbReference>
<evidence type="ECO:0000256" key="2">
    <source>
        <dbReference type="ARBA" id="ARBA00004766"/>
    </source>
</evidence>
<keyword evidence="14" id="KW-0547">Nucleotide-binding</keyword>
<evidence type="ECO:0000256" key="21">
    <source>
        <dbReference type="ARBA" id="ARBA00023154"/>
    </source>
</evidence>
<sequence length="818" mass="86615">MRVMKFGGTSVGDADRMRGVVALVEEARKTERVALVASAVSGITNLLVDAARAAQEGEPVQDVCARFEDTHSAIAKALSADLKPAQTRPLAEGLVALGVELRGLLQGVGLLRECSPSVLAHLSGLGERASCLLLAALLEARGLQPTSLDPRQVLLCSGDPLQATPRAEEIRARFAPFRESGPGLLLMPGFFGGDARGKTMSLGRGGSDYSAALAAAALDARLLEIWTDVDGIFSADPRLVPEAFALEEVSFEEAMELAYFGAKVLHPKTIAPARERGIPVRVCNSFRPEHPGTMVTATAQATRHPVRGLSFLQDIALINIAGAGLKGVPGTAARVFDAMARASISVVLITQGSSESSISFCVGKEEGARAVQALEDAFEVERSAGKVDPIEQQPGLAVLSIVGDGMRHRVGVAGTFFSALADVDCSIAAIAQGSSERSISAVIAQVDGPRAMAHVHRKCFGTTEIVELLVAGVGTVGGELLRQIHQQAPKLRAHGLDLRVCAIANSRNSLVAPEGVALDGWKARLEASTERFTLDTYRGWAKARRPGRPIFVDCTSSEDVALGYPALMAAGLHVVTANKKANSGRQDHWKALRETASRHQRKFLYETNVGAGLPVIDTLKNMLRTGDTVHRVEGILSGSLSFILGLTEQGVPLSKAVGTAMEKGFTEPDPRDDLEGTDVARKVLILARELGRTLELEEVTLASLLPEEFDAKGPLPDFLERLPQADGIFQQRVDAHRKEGKVLRYVGSVGPEGVRVGLVPVPLEHPLAAVKGGENALSFLSERYSPTPLVIRGYGAGAAVTAAGVLADVLRLVEGPLP</sequence>
<reference evidence="30" key="1">
    <citation type="submission" date="2018-09" db="EMBL/GenBank/DDBJ databases">
        <authorList>
            <person name="Livingstone P.G."/>
            <person name="Whitworth D.E."/>
        </authorList>
    </citation>
    <scope>NUCLEOTIDE SEQUENCE [LARGE SCALE GENOMIC DNA]</scope>
    <source>
        <strain evidence="30">CA054A</strain>
    </source>
</reference>
<comment type="catalytic activity">
    <reaction evidence="25">
        <text>L-aspartate + ATP = 4-phospho-L-aspartate + ADP</text>
        <dbReference type="Rhea" id="RHEA:23776"/>
        <dbReference type="ChEBI" id="CHEBI:29991"/>
        <dbReference type="ChEBI" id="CHEBI:30616"/>
        <dbReference type="ChEBI" id="CHEBI:57535"/>
        <dbReference type="ChEBI" id="CHEBI:456216"/>
        <dbReference type="EC" id="2.7.2.4"/>
    </reaction>
    <physiologicalReaction direction="left-to-right" evidence="25">
        <dbReference type="Rhea" id="RHEA:23777"/>
    </physiologicalReaction>
</comment>
<dbReference type="InterPro" id="IPR036291">
    <property type="entry name" value="NAD(P)-bd_dom_sf"/>
</dbReference>
<keyword evidence="20" id="KW-0915">Sodium</keyword>
<comment type="pathway">
    <text evidence="2">Amino-acid biosynthesis; L-lysine biosynthesis via DAP pathway; (S)-tetrahydrodipicolinate from L-aspartate: step 1/4.</text>
</comment>
<evidence type="ECO:0000256" key="10">
    <source>
        <dbReference type="ARBA" id="ARBA00022605"/>
    </source>
</evidence>
<dbReference type="FunFam" id="3.40.50.720:FF:000083">
    <property type="entry name" value="Bifunctional aspartokinase/homoserine dehydrogenase"/>
    <property type="match status" value="1"/>
</dbReference>
<dbReference type="InterPro" id="IPR005106">
    <property type="entry name" value="Asp/hSer_DH_NAD-bd"/>
</dbReference>
<evidence type="ECO:0000259" key="28">
    <source>
        <dbReference type="PROSITE" id="PS51671"/>
    </source>
</evidence>
<dbReference type="InterPro" id="IPR011147">
    <property type="entry name" value="Bifunc_Aspkin/hSer_DH"/>
</dbReference>
<dbReference type="UniPathway" id="UPA00050">
    <property type="reaction ID" value="UER00063"/>
</dbReference>
<dbReference type="NCBIfam" id="NF006959">
    <property type="entry name" value="PRK09436.1"/>
    <property type="match status" value="1"/>
</dbReference>
<dbReference type="GO" id="GO:0004412">
    <property type="term" value="F:homoserine dehydrogenase activity"/>
    <property type="evidence" value="ECO:0007669"/>
    <property type="project" value="UniProtKB-EC"/>
</dbReference>
<dbReference type="EMBL" id="RAVZ01000135">
    <property type="protein sequence ID" value="RKG85354.1"/>
    <property type="molecule type" value="Genomic_DNA"/>
</dbReference>
<keyword evidence="30" id="KW-1185">Reference proteome</keyword>
<comment type="similarity">
    <text evidence="7">In the C-terminal section; belongs to the homoserine dehydrogenase family.</text>
</comment>
<comment type="caution">
    <text evidence="29">The sequence shown here is derived from an EMBL/GenBank/DDBJ whole genome shotgun (WGS) entry which is preliminary data.</text>
</comment>
<evidence type="ECO:0000256" key="9">
    <source>
        <dbReference type="ARBA" id="ARBA00011881"/>
    </source>
</evidence>
<dbReference type="PANTHER" id="PTHR43070:SF3">
    <property type="entry name" value="HOMOSERINE DEHYDROGENASE"/>
    <property type="match status" value="1"/>
</dbReference>
<dbReference type="GO" id="GO:0050661">
    <property type="term" value="F:NADP binding"/>
    <property type="evidence" value="ECO:0007669"/>
    <property type="project" value="InterPro"/>
</dbReference>
<evidence type="ECO:0000256" key="8">
    <source>
        <dbReference type="ARBA" id="ARBA00010046"/>
    </source>
</evidence>
<evidence type="ECO:0000256" key="11">
    <source>
        <dbReference type="ARBA" id="ARBA00022679"/>
    </source>
</evidence>
<dbReference type="Gene3D" id="3.30.360.10">
    <property type="entry name" value="Dihydrodipicolinate Reductase, domain 2"/>
    <property type="match status" value="1"/>
</dbReference>
<evidence type="ECO:0000256" key="25">
    <source>
        <dbReference type="ARBA" id="ARBA00048561"/>
    </source>
</evidence>
<dbReference type="GO" id="GO:0004072">
    <property type="term" value="F:aspartate kinase activity"/>
    <property type="evidence" value="ECO:0007669"/>
    <property type="project" value="UniProtKB-EC"/>
</dbReference>
<name>A0A3A8IZM2_9BACT</name>
<evidence type="ECO:0000256" key="12">
    <source>
        <dbReference type="ARBA" id="ARBA00022697"/>
    </source>
</evidence>
<dbReference type="Pfam" id="PF03447">
    <property type="entry name" value="NAD_binding_3"/>
    <property type="match status" value="1"/>
</dbReference>
<keyword evidence="11 29" id="KW-0808">Transferase</keyword>
<comment type="pathway">
    <text evidence="3">Amino-acid biosynthesis; L-methionine biosynthesis via de novo pathway; L-homoserine from L-aspartate: step 1/3.</text>
</comment>
<dbReference type="InterPro" id="IPR019811">
    <property type="entry name" value="HDH_CS"/>
</dbReference>
<dbReference type="InterPro" id="IPR018042">
    <property type="entry name" value="Aspartate_kinase_CS"/>
</dbReference>
<comment type="pathway">
    <text evidence="4">Amino-acid biosynthesis; L-threonine biosynthesis; L-threonine from L-aspartate: step 3/5.</text>
</comment>
<dbReference type="Pfam" id="PF00742">
    <property type="entry name" value="Homoserine_dh"/>
    <property type="match status" value="1"/>
</dbReference>
<dbReference type="FunFam" id="3.30.2130.10:FF:000001">
    <property type="entry name" value="Bifunctional aspartokinase/homoserine dehydrogenase"/>
    <property type="match status" value="1"/>
</dbReference>
<dbReference type="InterPro" id="IPR001341">
    <property type="entry name" value="Asp_kinase"/>
</dbReference>
<dbReference type="InterPro" id="IPR045865">
    <property type="entry name" value="ACT-like_dom_sf"/>
</dbReference>
<dbReference type="EC" id="2.7.2.4" evidence="29"/>
<dbReference type="FunFam" id="3.30.360.10:FF:000006">
    <property type="entry name" value="Bifunctional aspartokinase/homoserine dehydrogenase"/>
    <property type="match status" value="1"/>
</dbReference>
<evidence type="ECO:0000256" key="6">
    <source>
        <dbReference type="ARBA" id="ARBA00005139"/>
    </source>
</evidence>
<comment type="similarity">
    <text evidence="8">In the N-terminal section; belongs to the aspartokinase family.</text>
</comment>